<dbReference type="InterPro" id="IPR013107">
    <property type="entry name" value="Acyl-CoA_DH_C"/>
</dbReference>
<evidence type="ECO:0000259" key="4">
    <source>
        <dbReference type="Pfam" id="PF08028"/>
    </source>
</evidence>
<dbReference type="GO" id="GO:0050660">
    <property type="term" value="F:flavin adenine dinucleotide binding"/>
    <property type="evidence" value="ECO:0007669"/>
    <property type="project" value="InterPro"/>
</dbReference>
<dbReference type="HOGENOM" id="CLU_018204_2_0_6"/>
<dbReference type="InterPro" id="IPR036250">
    <property type="entry name" value="AcylCo_DH-like_C"/>
</dbReference>
<evidence type="ECO:0000313" key="6">
    <source>
        <dbReference type="Proteomes" id="UP000001317"/>
    </source>
</evidence>
<dbReference type="PANTHER" id="PTHR48083:SF19">
    <property type="entry name" value="FLAVIN-DEPENDENT MONOOXYGENASE, OXYGENASE SUBUNIT HSAA"/>
    <property type="match status" value="1"/>
</dbReference>
<dbReference type="KEGG" id="shl:Shal_2101"/>
<dbReference type="InterPro" id="IPR037069">
    <property type="entry name" value="AcylCoA_DH/ox_N_sf"/>
</dbReference>
<dbReference type="Gene3D" id="1.10.540.10">
    <property type="entry name" value="Acyl-CoA dehydrogenase/oxidase, N-terminal domain"/>
    <property type="match status" value="1"/>
</dbReference>
<dbReference type="OrthoDB" id="7316074at2"/>
<name>B0TTU2_SHEHH</name>
<dbReference type="Gene3D" id="1.20.140.10">
    <property type="entry name" value="Butyryl-CoA Dehydrogenase, subunit A, domain 3"/>
    <property type="match status" value="1"/>
</dbReference>
<comment type="similarity">
    <text evidence="2">Belongs to the HpaH/HsaA monooxygenase family.</text>
</comment>
<dbReference type="PANTHER" id="PTHR48083">
    <property type="entry name" value="MEDIUM-CHAIN SPECIFIC ACYL-COA DEHYDROGENASE, MITOCHONDRIAL-RELATED"/>
    <property type="match status" value="1"/>
</dbReference>
<feature type="domain" description="Acyl-CoA dehydrogenase C-terminal" evidence="4">
    <location>
        <begin position="257"/>
        <end position="385"/>
    </location>
</feature>
<dbReference type="eggNOG" id="COG1960">
    <property type="taxonomic scope" value="Bacteria"/>
</dbReference>
<evidence type="ECO:0000313" key="5">
    <source>
        <dbReference type="EMBL" id="ABZ76660.1"/>
    </source>
</evidence>
<proteinExistence type="inferred from homology"/>
<dbReference type="GO" id="GO:0005737">
    <property type="term" value="C:cytoplasm"/>
    <property type="evidence" value="ECO:0007669"/>
    <property type="project" value="TreeGrafter"/>
</dbReference>
<dbReference type="SUPFAM" id="SSF56645">
    <property type="entry name" value="Acyl-CoA dehydrogenase NM domain-like"/>
    <property type="match status" value="1"/>
</dbReference>
<dbReference type="Pfam" id="PF08028">
    <property type="entry name" value="Acyl-CoA_dh_2"/>
    <property type="match status" value="1"/>
</dbReference>
<evidence type="ECO:0000259" key="3">
    <source>
        <dbReference type="Pfam" id="PF02771"/>
    </source>
</evidence>
<gene>
    <name evidence="5" type="ordered locus">Shal_2101</name>
</gene>
<organism evidence="5 6">
    <name type="scientific">Shewanella halifaxensis (strain HAW-EB4)</name>
    <dbReference type="NCBI Taxonomy" id="458817"/>
    <lineage>
        <taxon>Bacteria</taxon>
        <taxon>Pseudomonadati</taxon>
        <taxon>Pseudomonadota</taxon>
        <taxon>Gammaproteobacteria</taxon>
        <taxon>Alteromonadales</taxon>
        <taxon>Shewanellaceae</taxon>
        <taxon>Shewanella</taxon>
    </lineage>
</organism>
<dbReference type="GO" id="GO:0033539">
    <property type="term" value="P:fatty acid beta-oxidation using acyl-CoA dehydrogenase"/>
    <property type="evidence" value="ECO:0007669"/>
    <property type="project" value="TreeGrafter"/>
</dbReference>
<sequence>MSNHSEVIAADLEQEDYMTVDAQALIELATALVPKLAERAKQTELDGKVSEESVKEIAAAGLFRVLQPKRWGGAELDPRVFYRIQMILAQGCMSTAWIYGVISVHNWQLPLFPEQAQQDVWQKDDSTLIASTYMPVGKAVPVEGGYMFSGRWGFSSGCEHCEWIFLGALLPKEDGSEGLEHTTFLLPKSDFTIDKNWDVHGLRGTGSHDIVVDNVFVPAHRTQRTNNHSDAGCPGRELNNGWLYKIPFTQVFQRAVSTACIGALDGAINEFKQRASMHVGKHGSKTAEDPNAQFAVTAAMMTSDQLKLVMLRNYQRIVDCVKSNQVMDVEERLLQRAQAASVPKLCGEHVDDLLKACAASGLYRSNPIERIFRDIHQARGHIANNGDAYMRAHGSVMLGLPNLDPFI</sequence>
<dbReference type="STRING" id="458817.Shal_2101"/>
<dbReference type="EMBL" id="CP000931">
    <property type="protein sequence ID" value="ABZ76660.1"/>
    <property type="molecule type" value="Genomic_DNA"/>
</dbReference>
<dbReference type="InterPro" id="IPR009100">
    <property type="entry name" value="AcylCoA_DH/oxidase_NM_dom_sf"/>
</dbReference>
<dbReference type="InterPro" id="IPR046373">
    <property type="entry name" value="Acyl-CoA_Oxase/DH_mid-dom_sf"/>
</dbReference>
<protein>
    <submittedName>
        <fullName evidence="5">Acyl-CoA dehydrogenase type 2 domain</fullName>
    </submittedName>
</protein>
<dbReference type="Gene3D" id="2.40.110.10">
    <property type="entry name" value="Butyryl-CoA Dehydrogenase, subunit A, domain 2"/>
    <property type="match status" value="1"/>
</dbReference>
<keyword evidence="6" id="KW-1185">Reference proteome</keyword>
<dbReference type="RefSeq" id="WP_012277190.1">
    <property type="nucleotide sequence ID" value="NC_010334.1"/>
</dbReference>
<dbReference type="GO" id="GO:0003995">
    <property type="term" value="F:acyl-CoA dehydrogenase activity"/>
    <property type="evidence" value="ECO:0007669"/>
    <property type="project" value="TreeGrafter"/>
</dbReference>
<dbReference type="GO" id="GO:0016712">
    <property type="term" value="F:oxidoreductase activity, acting on paired donors, with incorporation or reduction of molecular oxygen, reduced flavin or flavoprotein as one donor, and incorporation of one atom of oxygen"/>
    <property type="evidence" value="ECO:0007669"/>
    <property type="project" value="TreeGrafter"/>
</dbReference>
<dbReference type="InterPro" id="IPR013786">
    <property type="entry name" value="AcylCoA_DH/ox_N"/>
</dbReference>
<evidence type="ECO:0000256" key="2">
    <source>
        <dbReference type="ARBA" id="ARBA00049661"/>
    </source>
</evidence>
<dbReference type="Pfam" id="PF02771">
    <property type="entry name" value="Acyl-CoA_dh_N"/>
    <property type="match status" value="1"/>
</dbReference>
<keyword evidence="1" id="KW-0560">Oxidoreductase</keyword>
<evidence type="ECO:0000256" key="1">
    <source>
        <dbReference type="ARBA" id="ARBA00023002"/>
    </source>
</evidence>
<accession>B0TTU2</accession>
<dbReference type="SUPFAM" id="SSF47203">
    <property type="entry name" value="Acyl-CoA dehydrogenase C-terminal domain-like"/>
    <property type="match status" value="1"/>
</dbReference>
<dbReference type="PIRSF" id="PIRSF016578">
    <property type="entry name" value="HsaA"/>
    <property type="match status" value="1"/>
</dbReference>
<feature type="domain" description="Acyl-CoA dehydrogenase/oxidase N-terminal" evidence="3">
    <location>
        <begin position="35"/>
        <end position="121"/>
    </location>
</feature>
<reference evidence="5" key="1">
    <citation type="submission" date="2008-01" db="EMBL/GenBank/DDBJ databases">
        <title>Complete sequence of Shewanella halifaxensis HAW-EB4.</title>
        <authorList>
            <consortium name="US DOE Joint Genome Institute"/>
            <person name="Copeland A."/>
            <person name="Lucas S."/>
            <person name="Lapidus A."/>
            <person name="Glavina del Rio T."/>
            <person name="Dalin E."/>
            <person name="Tice H."/>
            <person name="Bruce D."/>
            <person name="Goodwin L."/>
            <person name="Pitluck S."/>
            <person name="Sims D."/>
            <person name="Brettin T."/>
            <person name="Detter J.C."/>
            <person name="Han C."/>
            <person name="Kuske C.R."/>
            <person name="Schmutz J."/>
            <person name="Larimer F."/>
            <person name="Land M."/>
            <person name="Hauser L."/>
            <person name="Kyrpides N."/>
            <person name="Kim E."/>
            <person name="Zhao J.-S."/>
            <person name="Richardson P."/>
        </authorList>
    </citation>
    <scope>NUCLEOTIDE SEQUENCE [LARGE SCALE GENOMIC DNA]</scope>
    <source>
        <strain evidence="5">HAW-EB4</strain>
    </source>
</reference>
<dbReference type="AlphaFoldDB" id="B0TTU2"/>
<dbReference type="InterPro" id="IPR050741">
    <property type="entry name" value="Acyl-CoA_dehydrogenase"/>
</dbReference>
<dbReference type="Proteomes" id="UP000001317">
    <property type="component" value="Chromosome"/>
</dbReference>